<evidence type="ECO:0000313" key="2">
    <source>
        <dbReference type="Proteomes" id="UP000597459"/>
    </source>
</evidence>
<dbReference type="EMBL" id="WOTH01000035">
    <property type="protein sequence ID" value="NHO54855.1"/>
    <property type="molecule type" value="Genomic_DNA"/>
</dbReference>
<protein>
    <submittedName>
        <fullName evidence="1">Uncharacterized protein</fullName>
    </submittedName>
</protein>
<reference evidence="1" key="1">
    <citation type="submission" date="2019-11" db="EMBL/GenBank/DDBJ databases">
        <title>Description of new Acetobacter species.</title>
        <authorList>
            <person name="Cleenwerck I."/>
            <person name="Sombolestani A.S."/>
        </authorList>
    </citation>
    <scope>NUCLEOTIDE SEQUENCE</scope>
    <source>
        <strain evidence="1">LMG 1626</strain>
    </source>
</reference>
<dbReference type="AlphaFoldDB" id="A0A967B8V8"/>
<name>A0A967B8V8_9PROT</name>
<proteinExistence type="predicted"/>
<gene>
    <name evidence="1" type="ORF">GOB87_13015</name>
</gene>
<accession>A0A967B8V8</accession>
<dbReference type="Proteomes" id="UP000597459">
    <property type="component" value="Unassembled WGS sequence"/>
</dbReference>
<comment type="caution">
    <text evidence="1">The sequence shown here is derived from an EMBL/GenBank/DDBJ whole genome shotgun (WGS) entry which is preliminary data.</text>
</comment>
<dbReference type="RefSeq" id="WP_166317691.1">
    <property type="nucleotide sequence ID" value="NZ_WOTH01000035.1"/>
</dbReference>
<evidence type="ECO:0000313" key="1">
    <source>
        <dbReference type="EMBL" id="NHO54855.1"/>
    </source>
</evidence>
<sequence>MSASSLSLPPERVGKLLQALIERQGRPVFLNGQPMAPAAIRAACAPDGFLAAFMVAAESLWHSLTGTGFGLTLKPSEQAATGVELTAVRSDSLVVVLLCLLEVLRRLGLEQDHLSLNELPTVWDYGLRLIQVSGERTVREEAA</sequence>
<organism evidence="1 2">
    <name type="scientific">Acetobacter estunensis</name>
    <dbReference type="NCBI Taxonomy" id="104097"/>
    <lineage>
        <taxon>Bacteria</taxon>
        <taxon>Pseudomonadati</taxon>
        <taxon>Pseudomonadota</taxon>
        <taxon>Alphaproteobacteria</taxon>
        <taxon>Acetobacterales</taxon>
        <taxon>Acetobacteraceae</taxon>
        <taxon>Acetobacter</taxon>
    </lineage>
</organism>
<keyword evidence="2" id="KW-1185">Reference proteome</keyword>